<comment type="caution">
    <text evidence="1">The sequence shown here is derived from an EMBL/GenBank/DDBJ whole genome shotgun (WGS) entry which is preliminary data.</text>
</comment>
<gene>
    <name evidence="1" type="ORF">DXG03_007891</name>
</gene>
<dbReference type="AlphaFoldDB" id="A0A9P7FYI2"/>
<dbReference type="Proteomes" id="UP000775547">
    <property type="component" value="Unassembled WGS sequence"/>
</dbReference>
<organism evidence="1 2">
    <name type="scientific">Asterophora parasitica</name>
    <dbReference type="NCBI Taxonomy" id="117018"/>
    <lineage>
        <taxon>Eukaryota</taxon>
        <taxon>Fungi</taxon>
        <taxon>Dikarya</taxon>
        <taxon>Basidiomycota</taxon>
        <taxon>Agaricomycotina</taxon>
        <taxon>Agaricomycetes</taxon>
        <taxon>Agaricomycetidae</taxon>
        <taxon>Agaricales</taxon>
        <taxon>Tricholomatineae</taxon>
        <taxon>Lyophyllaceae</taxon>
        <taxon>Asterophora</taxon>
    </lineage>
</organism>
<accession>A0A9P7FYI2</accession>
<evidence type="ECO:0000313" key="1">
    <source>
        <dbReference type="EMBL" id="KAG5640629.1"/>
    </source>
</evidence>
<keyword evidence="2" id="KW-1185">Reference proteome</keyword>
<proteinExistence type="predicted"/>
<feature type="non-terminal residue" evidence="1">
    <location>
        <position position="68"/>
    </location>
</feature>
<reference evidence="1" key="2">
    <citation type="submission" date="2021-10" db="EMBL/GenBank/DDBJ databases">
        <title>Phylogenomics reveals ancestral predisposition of the termite-cultivated fungus Termitomyces towards a domesticated lifestyle.</title>
        <authorList>
            <person name="Auxier B."/>
            <person name="Grum-Grzhimaylo A."/>
            <person name="Cardenas M.E."/>
            <person name="Lodge J.D."/>
            <person name="Laessoe T."/>
            <person name="Pedersen O."/>
            <person name="Smith M.E."/>
            <person name="Kuyper T.W."/>
            <person name="Franco-Molano E.A."/>
            <person name="Baroni T.J."/>
            <person name="Aanen D.K."/>
        </authorList>
    </citation>
    <scope>NUCLEOTIDE SEQUENCE</scope>
    <source>
        <strain evidence="1">AP01</strain>
        <tissue evidence="1">Mycelium</tissue>
    </source>
</reference>
<evidence type="ECO:0000313" key="2">
    <source>
        <dbReference type="Proteomes" id="UP000775547"/>
    </source>
</evidence>
<dbReference type="EMBL" id="JABCKV010000599">
    <property type="protein sequence ID" value="KAG5640629.1"/>
    <property type="molecule type" value="Genomic_DNA"/>
</dbReference>
<protein>
    <submittedName>
        <fullName evidence="1">Uncharacterized protein</fullName>
    </submittedName>
</protein>
<reference evidence="1" key="1">
    <citation type="submission" date="2020-07" db="EMBL/GenBank/DDBJ databases">
        <authorList>
            <person name="Nieuwenhuis M."/>
            <person name="Van De Peppel L.J.J."/>
        </authorList>
    </citation>
    <scope>NUCLEOTIDE SEQUENCE</scope>
    <source>
        <strain evidence="1">AP01</strain>
        <tissue evidence="1">Mycelium</tissue>
    </source>
</reference>
<sequence>MSDTFTTITQLTLNPEDPIATFPADEDAAGSAHVGTYGYCVVAAKPTVSSELAMEDVPRNEEAAGRWG</sequence>
<name>A0A9P7FYI2_9AGAR</name>